<dbReference type="InterPro" id="IPR024755">
    <property type="entry name" value="cpYpsA"/>
</dbReference>
<evidence type="ECO:0000313" key="3">
    <source>
        <dbReference type="Proteomes" id="UP000603434"/>
    </source>
</evidence>
<organism evidence="2 3">
    <name type="scientific">Candidatus Desulfatibia profunda</name>
    <dbReference type="NCBI Taxonomy" id="2841695"/>
    <lineage>
        <taxon>Bacteria</taxon>
        <taxon>Pseudomonadati</taxon>
        <taxon>Thermodesulfobacteriota</taxon>
        <taxon>Desulfobacteria</taxon>
        <taxon>Desulfobacterales</taxon>
        <taxon>Desulfobacterales incertae sedis</taxon>
        <taxon>Candidatus Desulfatibia</taxon>
    </lineage>
</organism>
<proteinExistence type="predicted"/>
<protein>
    <submittedName>
        <fullName evidence="2">Putative molybdenum carrier protein</fullName>
    </submittedName>
</protein>
<name>A0A8J6NVZ4_9BACT</name>
<evidence type="ECO:0000259" key="1">
    <source>
        <dbReference type="Pfam" id="PF20594"/>
    </source>
</evidence>
<accession>A0A8J6NVZ4</accession>
<dbReference type="Proteomes" id="UP000603434">
    <property type="component" value="Unassembled WGS sequence"/>
</dbReference>
<comment type="caution">
    <text evidence="2">The sequence shown here is derived from an EMBL/GenBank/DDBJ whole genome shotgun (WGS) entry which is preliminary data.</text>
</comment>
<gene>
    <name evidence="2" type="ORF">H8E23_06625</name>
</gene>
<sequence length="277" mass="30732">MMVKKIISGGQIGADQAALDVAIKLDIPHGGWIQKGHKTQGGLLPEKYKLKEMPTASFIKRIEQNVIDSDGTLILSHGKLTGGSDYSHKMALKYKRQLLYIDLAEIDTPQAAKLLHSWIALNHITIMNVTGSRASEDPQIYKATMDILESAYYLSQIESKSITADSAYKASFWDESPDSAVRPKTVDEAVEQLIAQMPLKDKATMANLTKEELGPLNLSLGLYIRNRLFQRGANLALLASCCRVSGHENLSESGAAFVIIEKLWEKLRTTHRLRIVK</sequence>
<reference evidence="2 3" key="1">
    <citation type="submission" date="2020-08" db="EMBL/GenBank/DDBJ databases">
        <title>Bridging the membrane lipid divide: bacteria of the FCB group superphylum have the potential to synthesize archaeal ether lipids.</title>
        <authorList>
            <person name="Villanueva L."/>
            <person name="Von Meijenfeldt F.A.B."/>
            <person name="Westbye A.B."/>
            <person name="Yadav S."/>
            <person name="Hopmans E.C."/>
            <person name="Dutilh B.E."/>
            <person name="Sinninghe Damste J.S."/>
        </authorList>
    </citation>
    <scope>NUCLEOTIDE SEQUENCE [LARGE SCALE GENOMIC DNA]</scope>
    <source>
        <strain evidence="2">NIOZ-UU30</strain>
    </source>
</reference>
<dbReference type="InterPro" id="IPR046744">
    <property type="entry name" value="DUF6794"/>
</dbReference>
<dbReference type="AlphaFoldDB" id="A0A8J6NVZ4"/>
<dbReference type="Pfam" id="PF20594">
    <property type="entry name" value="DUF6794"/>
    <property type="match status" value="1"/>
</dbReference>
<dbReference type="Pfam" id="PF12694">
    <property type="entry name" value="cpYpsA"/>
    <property type="match status" value="1"/>
</dbReference>
<evidence type="ECO:0000313" key="2">
    <source>
        <dbReference type="EMBL" id="MBC8361053.1"/>
    </source>
</evidence>
<feature type="domain" description="DUF6794" evidence="1">
    <location>
        <begin position="183"/>
        <end position="267"/>
    </location>
</feature>
<dbReference type="Gene3D" id="3.40.50.450">
    <property type="match status" value="1"/>
</dbReference>
<dbReference type="EMBL" id="JACNJH010000118">
    <property type="protein sequence ID" value="MBC8361053.1"/>
    <property type="molecule type" value="Genomic_DNA"/>
</dbReference>